<dbReference type="Proteomes" id="UP001162480">
    <property type="component" value="Chromosome 12"/>
</dbReference>
<keyword evidence="2" id="KW-1185">Reference proteome</keyword>
<proteinExistence type="predicted"/>
<name>A0AA36BAY2_OCTVU</name>
<sequence length="174" mass="20718">MKKINCVIQQSNPNAELYKNMPAGEQEVERARRDNVPIRTFESRFRRWSDVRHYNFVTSNEKVAVFVGENGAPLEIRDIIEYPIDVPPPKLSYTSCHLNPMIYPIPFIPEEFGWHYEMQQVIKYRTRVLNRLIMQQYCSYRFEFMVGFSVIHRAVKLFQKYLVDAYVNVEVCNI</sequence>
<protein>
    <submittedName>
        <fullName evidence="1">Uncharacterized protein</fullName>
    </submittedName>
</protein>
<organism evidence="1 2">
    <name type="scientific">Octopus vulgaris</name>
    <name type="common">Common octopus</name>
    <dbReference type="NCBI Taxonomy" id="6645"/>
    <lineage>
        <taxon>Eukaryota</taxon>
        <taxon>Metazoa</taxon>
        <taxon>Spiralia</taxon>
        <taxon>Lophotrochozoa</taxon>
        <taxon>Mollusca</taxon>
        <taxon>Cephalopoda</taxon>
        <taxon>Coleoidea</taxon>
        <taxon>Octopodiformes</taxon>
        <taxon>Octopoda</taxon>
        <taxon>Incirrata</taxon>
        <taxon>Octopodidae</taxon>
        <taxon>Octopus</taxon>
    </lineage>
</organism>
<reference evidence="1" key="1">
    <citation type="submission" date="2023-08" db="EMBL/GenBank/DDBJ databases">
        <authorList>
            <person name="Alioto T."/>
            <person name="Alioto T."/>
            <person name="Gomez Garrido J."/>
        </authorList>
    </citation>
    <scope>NUCLEOTIDE SEQUENCE</scope>
</reference>
<evidence type="ECO:0000313" key="1">
    <source>
        <dbReference type="EMBL" id="CAI9731071.1"/>
    </source>
</evidence>
<dbReference type="AlphaFoldDB" id="A0AA36BAY2"/>
<evidence type="ECO:0000313" key="2">
    <source>
        <dbReference type="Proteomes" id="UP001162480"/>
    </source>
</evidence>
<accession>A0AA36BAY2</accession>
<gene>
    <name evidence="1" type="ORF">OCTVUL_1B001474</name>
</gene>
<dbReference type="EMBL" id="OX597825">
    <property type="protein sequence ID" value="CAI9731071.1"/>
    <property type="molecule type" value="Genomic_DNA"/>
</dbReference>